<dbReference type="PANTHER" id="PTHR23026">
    <property type="entry name" value="NADPH NITROREDUCTASE"/>
    <property type="match status" value="1"/>
</dbReference>
<evidence type="ECO:0000256" key="3">
    <source>
        <dbReference type="ARBA" id="ARBA00023002"/>
    </source>
</evidence>
<dbReference type="SUPFAM" id="SSF55469">
    <property type="entry name" value="FMN-dependent nitroreductase-like"/>
    <property type="match status" value="1"/>
</dbReference>
<dbReference type="Pfam" id="PF00881">
    <property type="entry name" value="Nitroreductase"/>
    <property type="match status" value="2"/>
</dbReference>
<dbReference type="OrthoDB" id="9798230at2"/>
<dbReference type="InterPro" id="IPR029479">
    <property type="entry name" value="Nitroreductase"/>
</dbReference>
<dbReference type="CDD" id="cd02150">
    <property type="entry name" value="nitroreductase"/>
    <property type="match status" value="1"/>
</dbReference>
<keyword evidence="2" id="KW-0288">FMN</keyword>
<dbReference type="GO" id="GO:0016491">
    <property type="term" value="F:oxidoreductase activity"/>
    <property type="evidence" value="ECO:0007669"/>
    <property type="project" value="UniProtKB-KW"/>
</dbReference>
<evidence type="ECO:0000256" key="2">
    <source>
        <dbReference type="ARBA" id="ARBA00022643"/>
    </source>
</evidence>
<keyword evidence="1" id="KW-0285">Flavoprotein</keyword>
<reference evidence="5 6" key="1">
    <citation type="journal article" date="2017" name="Int. J. Syst. Evol. Microbiol.">
        <title>Desulfovibrio senegalensis sp. nov., a mesophilic sulfate reducer isolated from marine sediment.</title>
        <authorList>
            <person name="Thioye A."/>
            <person name="Gam Z.B.A."/>
            <person name="Mbengue M."/>
            <person name="Cayol J.L."/>
            <person name="Joseph-Bartoli M."/>
            <person name="Toure-Kane C."/>
            <person name="Labat M."/>
        </authorList>
    </citation>
    <scope>NUCLEOTIDE SEQUENCE [LARGE SCALE GENOMIC DNA]</scope>
    <source>
        <strain evidence="5 6">DSM 101509</strain>
    </source>
</reference>
<dbReference type="Gene3D" id="3.40.109.10">
    <property type="entry name" value="NADH Oxidase"/>
    <property type="match status" value="1"/>
</dbReference>
<dbReference type="EMBL" id="WAIE01000009">
    <property type="protein sequence ID" value="KAB1438962.1"/>
    <property type="molecule type" value="Genomic_DNA"/>
</dbReference>
<evidence type="ECO:0000313" key="5">
    <source>
        <dbReference type="EMBL" id="KAB1438962.1"/>
    </source>
</evidence>
<proteinExistence type="predicted"/>
<accession>A0A6N6MZ91</accession>
<gene>
    <name evidence="5" type="ORF">F8A88_14665</name>
</gene>
<dbReference type="InterPro" id="IPR000415">
    <property type="entry name" value="Nitroreductase-like"/>
</dbReference>
<feature type="domain" description="Nitroreductase" evidence="4">
    <location>
        <begin position="9"/>
        <end position="59"/>
    </location>
</feature>
<keyword evidence="6" id="KW-1185">Reference proteome</keyword>
<protein>
    <submittedName>
        <fullName evidence="5">Nitroreductase family protein</fullName>
    </submittedName>
</protein>
<dbReference type="Proteomes" id="UP000438699">
    <property type="component" value="Unassembled WGS sequence"/>
</dbReference>
<evidence type="ECO:0000259" key="4">
    <source>
        <dbReference type="Pfam" id="PF00881"/>
    </source>
</evidence>
<feature type="domain" description="Nitroreductase" evidence="4">
    <location>
        <begin position="88"/>
        <end position="148"/>
    </location>
</feature>
<sequence length="171" mass="18991">MELFEALNTRRSIRKFTDEPVADGDLRAVLEAAMMAPSAGNAQPWQFVVIRDRDTLAKVTTINPYAAMAPKSPVSVLVCGDLSLEKFAGYWVQDCSAAIQNLLLAAHGSGLGAVWTGIYPMQDRVDGFRQLLGLPEHVVPLGLVVLGHPNQHMKSEPRFREDRIHRDRWEA</sequence>
<dbReference type="InterPro" id="IPR050627">
    <property type="entry name" value="Nitroreductase/BluB"/>
</dbReference>
<dbReference type="AlphaFoldDB" id="A0A6N6MZ91"/>
<evidence type="ECO:0000313" key="6">
    <source>
        <dbReference type="Proteomes" id="UP000438699"/>
    </source>
</evidence>
<dbReference type="RefSeq" id="WP_151151932.1">
    <property type="nucleotide sequence ID" value="NZ_WAIE01000009.1"/>
</dbReference>
<organism evidence="5 6">
    <name type="scientific">Pseudodesulfovibrio senegalensis</name>
    <dbReference type="NCBI Taxonomy" id="1721087"/>
    <lineage>
        <taxon>Bacteria</taxon>
        <taxon>Pseudomonadati</taxon>
        <taxon>Thermodesulfobacteriota</taxon>
        <taxon>Desulfovibrionia</taxon>
        <taxon>Desulfovibrionales</taxon>
        <taxon>Desulfovibrionaceae</taxon>
    </lineage>
</organism>
<keyword evidence="3" id="KW-0560">Oxidoreductase</keyword>
<comment type="caution">
    <text evidence="5">The sequence shown here is derived from an EMBL/GenBank/DDBJ whole genome shotgun (WGS) entry which is preliminary data.</text>
</comment>
<dbReference type="PANTHER" id="PTHR23026:SF90">
    <property type="entry name" value="IODOTYROSINE DEIODINASE 1"/>
    <property type="match status" value="1"/>
</dbReference>
<evidence type="ECO:0000256" key="1">
    <source>
        <dbReference type="ARBA" id="ARBA00022630"/>
    </source>
</evidence>
<name>A0A6N6MZ91_9BACT</name>